<feature type="compositionally biased region" description="Basic residues" evidence="1">
    <location>
        <begin position="21"/>
        <end position="36"/>
    </location>
</feature>
<accession>A0AAV7WQS8</accession>
<dbReference type="Proteomes" id="UP001066276">
    <property type="component" value="Chromosome 1_1"/>
</dbReference>
<feature type="region of interest" description="Disordered" evidence="1">
    <location>
        <begin position="61"/>
        <end position="86"/>
    </location>
</feature>
<reference evidence="2" key="1">
    <citation type="journal article" date="2022" name="bioRxiv">
        <title>Sequencing and chromosome-scale assembly of the giantPleurodeles waltlgenome.</title>
        <authorList>
            <person name="Brown T."/>
            <person name="Elewa A."/>
            <person name="Iarovenko S."/>
            <person name="Subramanian E."/>
            <person name="Araus A.J."/>
            <person name="Petzold A."/>
            <person name="Susuki M."/>
            <person name="Suzuki K.-i.T."/>
            <person name="Hayashi T."/>
            <person name="Toyoda A."/>
            <person name="Oliveira C."/>
            <person name="Osipova E."/>
            <person name="Leigh N.D."/>
            <person name="Simon A."/>
            <person name="Yun M.H."/>
        </authorList>
    </citation>
    <scope>NUCLEOTIDE SEQUENCE</scope>
    <source>
        <strain evidence="2">20211129_DDA</strain>
        <tissue evidence="2">Liver</tissue>
    </source>
</reference>
<feature type="compositionally biased region" description="Polar residues" evidence="1">
    <location>
        <begin position="70"/>
        <end position="86"/>
    </location>
</feature>
<dbReference type="EMBL" id="JANPWB010000001">
    <property type="protein sequence ID" value="KAJ1215271.1"/>
    <property type="molecule type" value="Genomic_DNA"/>
</dbReference>
<keyword evidence="3" id="KW-1185">Reference proteome</keyword>
<evidence type="ECO:0000313" key="2">
    <source>
        <dbReference type="EMBL" id="KAJ1215271.1"/>
    </source>
</evidence>
<gene>
    <name evidence="2" type="ORF">NDU88_002880</name>
</gene>
<protein>
    <submittedName>
        <fullName evidence="2">Uncharacterized protein</fullName>
    </submittedName>
</protein>
<evidence type="ECO:0000256" key="1">
    <source>
        <dbReference type="SAM" id="MobiDB-lite"/>
    </source>
</evidence>
<comment type="caution">
    <text evidence="2">The sequence shown here is derived from an EMBL/GenBank/DDBJ whole genome shotgun (WGS) entry which is preliminary data.</text>
</comment>
<name>A0AAV7WQS8_PLEWA</name>
<dbReference type="AlphaFoldDB" id="A0AAV7WQS8"/>
<organism evidence="2 3">
    <name type="scientific">Pleurodeles waltl</name>
    <name type="common">Iberian ribbed newt</name>
    <dbReference type="NCBI Taxonomy" id="8319"/>
    <lineage>
        <taxon>Eukaryota</taxon>
        <taxon>Metazoa</taxon>
        <taxon>Chordata</taxon>
        <taxon>Craniata</taxon>
        <taxon>Vertebrata</taxon>
        <taxon>Euteleostomi</taxon>
        <taxon>Amphibia</taxon>
        <taxon>Batrachia</taxon>
        <taxon>Caudata</taxon>
        <taxon>Salamandroidea</taxon>
        <taxon>Salamandridae</taxon>
        <taxon>Pleurodelinae</taxon>
        <taxon>Pleurodeles</taxon>
    </lineage>
</organism>
<sequence>MPTLTSRAGCGEDRCPILGLRPRRIRRTSRGQRKGPLRAPRPPPLRRDMYDFQILEDVNEITEEKEDKSTVPQSSLQASNTAREKE</sequence>
<evidence type="ECO:0000313" key="3">
    <source>
        <dbReference type="Proteomes" id="UP001066276"/>
    </source>
</evidence>
<proteinExistence type="predicted"/>
<feature type="region of interest" description="Disordered" evidence="1">
    <location>
        <begin position="21"/>
        <end position="47"/>
    </location>
</feature>